<evidence type="ECO:0000313" key="1">
    <source>
        <dbReference type="EMBL" id="CAE7230087.1"/>
    </source>
</evidence>
<sequence>MANAARNTWPWSMTRLVLRRVSVESAVDSAWRFARAEEQAGIVVSEREEHSMIPCMCQSCERRDLKSYVALSRVKSEREEFVVIVDGVKSRFEEHASFHVPRW</sequence>
<gene>
    <name evidence="1" type="ORF">SNAT2548_LOCUS9312</name>
</gene>
<name>A0A812KMH5_9DINO</name>
<dbReference type="AlphaFoldDB" id="A0A812KMH5"/>
<evidence type="ECO:0000313" key="2">
    <source>
        <dbReference type="Proteomes" id="UP000604046"/>
    </source>
</evidence>
<dbReference type="Proteomes" id="UP000604046">
    <property type="component" value="Unassembled WGS sequence"/>
</dbReference>
<organism evidence="1 2">
    <name type="scientific">Symbiodinium natans</name>
    <dbReference type="NCBI Taxonomy" id="878477"/>
    <lineage>
        <taxon>Eukaryota</taxon>
        <taxon>Sar</taxon>
        <taxon>Alveolata</taxon>
        <taxon>Dinophyceae</taxon>
        <taxon>Suessiales</taxon>
        <taxon>Symbiodiniaceae</taxon>
        <taxon>Symbiodinium</taxon>
    </lineage>
</organism>
<dbReference type="EMBL" id="CAJNDS010000717">
    <property type="protein sequence ID" value="CAE7230087.1"/>
    <property type="molecule type" value="Genomic_DNA"/>
</dbReference>
<comment type="caution">
    <text evidence="1">The sequence shown here is derived from an EMBL/GenBank/DDBJ whole genome shotgun (WGS) entry which is preliminary data.</text>
</comment>
<keyword evidence="2" id="KW-1185">Reference proteome</keyword>
<proteinExistence type="predicted"/>
<protein>
    <submittedName>
        <fullName evidence="1">Uncharacterized protein</fullName>
    </submittedName>
</protein>
<accession>A0A812KMH5</accession>
<reference evidence="1" key="1">
    <citation type="submission" date="2021-02" db="EMBL/GenBank/DDBJ databases">
        <authorList>
            <person name="Dougan E. K."/>
            <person name="Rhodes N."/>
            <person name="Thang M."/>
            <person name="Chan C."/>
        </authorList>
    </citation>
    <scope>NUCLEOTIDE SEQUENCE</scope>
</reference>